<feature type="transmembrane region" description="Helical" evidence="5">
    <location>
        <begin position="48"/>
        <end position="68"/>
    </location>
</feature>
<keyword evidence="3" id="KW-1015">Disulfide bond</keyword>
<keyword evidence="4" id="KW-0325">Glycoprotein</keyword>
<evidence type="ECO:0000313" key="8">
    <source>
        <dbReference type="Proteomes" id="UP000765507"/>
    </source>
</evidence>
<keyword evidence="8" id="KW-1185">Reference proteome</keyword>
<dbReference type="GO" id="GO:0007165">
    <property type="term" value="P:signal transduction"/>
    <property type="evidence" value="ECO:0007669"/>
    <property type="project" value="TreeGrafter"/>
</dbReference>
<dbReference type="InterPro" id="IPR001304">
    <property type="entry name" value="C-type_lectin-like"/>
</dbReference>
<evidence type="ECO:0000313" key="7">
    <source>
        <dbReference type="EMBL" id="KAG6922074.1"/>
    </source>
</evidence>
<proteinExistence type="predicted"/>
<evidence type="ECO:0000259" key="6">
    <source>
        <dbReference type="PROSITE" id="PS50041"/>
    </source>
</evidence>
<name>A0A8T1S0H5_CHESE</name>
<feature type="domain" description="C-type lectin" evidence="6">
    <location>
        <begin position="117"/>
        <end position="233"/>
    </location>
</feature>
<dbReference type="InterPro" id="IPR016187">
    <property type="entry name" value="CTDL_fold"/>
</dbReference>
<dbReference type="CDD" id="cd03593">
    <property type="entry name" value="CLECT_NK_receptors_like"/>
    <property type="match status" value="1"/>
</dbReference>
<evidence type="ECO:0000256" key="1">
    <source>
        <dbReference type="ARBA" id="ARBA00004167"/>
    </source>
</evidence>
<comment type="subcellular location">
    <subcellularLocation>
        <location evidence="1">Membrane</location>
        <topology evidence="1">Single-pass membrane protein</topology>
    </subcellularLocation>
</comment>
<dbReference type="Gene3D" id="3.10.100.10">
    <property type="entry name" value="Mannose-Binding Protein A, subunit A"/>
    <property type="match status" value="1"/>
</dbReference>
<sequence length="241" mass="26713">MSVQQRKVKGTPSDINVIYEAKDEGKANAQAGPAAVIAASPSASPWRLSAIILGPICLILLILVIVMAQQISQLSQKSEQELEVIEMENIILSDTLQQLTTGIADNCSTCEVDWDQCAASCYSFSVNTKSWHSSLDACTAMSASLVKIDTKKELEFLKHESSKRVYVSQRKKFHFRFWTGLNYDNDIGNWTWADGSPFSFQVFRVPGAEGCVYIMKGDIHTQSCAKWEICICEKPARFGGN</sequence>
<evidence type="ECO:0000256" key="4">
    <source>
        <dbReference type="ARBA" id="ARBA00023180"/>
    </source>
</evidence>
<evidence type="ECO:0000256" key="5">
    <source>
        <dbReference type="SAM" id="Phobius"/>
    </source>
</evidence>
<evidence type="ECO:0000256" key="3">
    <source>
        <dbReference type="ARBA" id="ARBA00023157"/>
    </source>
</evidence>
<dbReference type="AlphaFoldDB" id="A0A8T1S0H5"/>
<dbReference type="SMART" id="SM00034">
    <property type="entry name" value="CLECT"/>
    <property type="match status" value="1"/>
</dbReference>
<keyword evidence="7" id="KW-0675">Receptor</keyword>
<keyword evidence="5" id="KW-0472">Membrane</keyword>
<dbReference type="PANTHER" id="PTHR46490">
    <property type="entry name" value="C-TYPE LECTIN DOMAIN FAMILY 12 MEMBER A-RELATED"/>
    <property type="match status" value="1"/>
</dbReference>
<dbReference type="Proteomes" id="UP000765507">
    <property type="component" value="Unassembled WGS sequence"/>
</dbReference>
<accession>A0A8T1S0H5</accession>
<organism evidence="7 8">
    <name type="scientific">Chelydra serpentina</name>
    <name type="common">Snapping turtle</name>
    <name type="synonym">Testudo serpentina</name>
    <dbReference type="NCBI Taxonomy" id="8475"/>
    <lineage>
        <taxon>Eukaryota</taxon>
        <taxon>Metazoa</taxon>
        <taxon>Chordata</taxon>
        <taxon>Craniata</taxon>
        <taxon>Vertebrata</taxon>
        <taxon>Euteleostomi</taxon>
        <taxon>Archelosauria</taxon>
        <taxon>Testudinata</taxon>
        <taxon>Testudines</taxon>
        <taxon>Cryptodira</taxon>
        <taxon>Durocryptodira</taxon>
        <taxon>Americhelydia</taxon>
        <taxon>Chelydroidea</taxon>
        <taxon>Chelydridae</taxon>
        <taxon>Chelydra</taxon>
    </lineage>
</organism>
<dbReference type="Pfam" id="PF00059">
    <property type="entry name" value="Lectin_C"/>
    <property type="match status" value="1"/>
</dbReference>
<keyword evidence="7" id="KW-0449">Lipoprotein</keyword>
<dbReference type="PROSITE" id="PS50041">
    <property type="entry name" value="C_TYPE_LECTIN_2"/>
    <property type="match status" value="1"/>
</dbReference>
<dbReference type="OrthoDB" id="6337382at2759"/>
<keyword evidence="2" id="KW-0430">Lectin</keyword>
<dbReference type="InterPro" id="IPR016186">
    <property type="entry name" value="C-type_lectin-like/link_sf"/>
</dbReference>
<dbReference type="InterPro" id="IPR052309">
    <property type="entry name" value="C-type_Lectin_Domain_Fam1"/>
</dbReference>
<gene>
    <name evidence="7" type="ORF">G0U57_003943</name>
</gene>
<keyword evidence="5" id="KW-0812">Transmembrane</keyword>
<dbReference type="SUPFAM" id="SSF56436">
    <property type="entry name" value="C-type lectin-like"/>
    <property type="match status" value="1"/>
</dbReference>
<reference evidence="7 8" key="1">
    <citation type="journal article" date="2020" name="G3 (Bethesda)">
        <title>Draft Genome of the Common Snapping Turtle, Chelydra serpentina, a Model for Phenotypic Plasticity in Reptiles.</title>
        <authorList>
            <person name="Das D."/>
            <person name="Singh S.K."/>
            <person name="Bierstedt J."/>
            <person name="Erickson A."/>
            <person name="Galli G.L.J."/>
            <person name="Crossley D.A. 2nd"/>
            <person name="Rhen T."/>
        </authorList>
    </citation>
    <scope>NUCLEOTIDE SEQUENCE [LARGE SCALE GENOMIC DNA]</scope>
    <source>
        <strain evidence="7">KW</strain>
    </source>
</reference>
<keyword evidence="5" id="KW-1133">Transmembrane helix</keyword>
<dbReference type="EMBL" id="JAHGAV010001523">
    <property type="protein sequence ID" value="KAG6922074.1"/>
    <property type="molecule type" value="Genomic_DNA"/>
</dbReference>
<dbReference type="GO" id="GO:0004888">
    <property type="term" value="F:transmembrane signaling receptor activity"/>
    <property type="evidence" value="ECO:0007669"/>
    <property type="project" value="TreeGrafter"/>
</dbReference>
<protein>
    <submittedName>
        <fullName evidence="7">Oxidized low-density lipoprotein receptor 1-like</fullName>
    </submittedName>
</protein>
<dbReference type="PANTHER" id="PTHR46490:SF6">
    <property type="entry name" value="ASIALOGLYCOPROTEIN RECEPTOR 1-LIKE-RELATED"/>
    <property type="match status" value="1"/>
</dbReference>
<dbReference type="GO" id="GO:0005886">
    <property type="term" value="C:plasma membrane"/>
    <property type="evidence" value="ECO:0007669"/>
    <property type="project" value="TreeGrafter"/>
</dbReference>
<dbReference type="GO" id="GO:0030246">
    <property type="term" value="F:carbohydrate binding"/>
    <property type="evidence" value="ECO:0007669"/>
    <property type="project" value="UniProtKB-KW"/>
</dbReference>
<dbReference type="InterPro" id="IPR033992">
    <property type="entry name" value="NKR-like_CTLD"/>
</dbReference>
<comment type="caution">
    <text evidence="7">The sequence shown here is derived from an EMBL/GenBank/DDBJ whole genome shotgun (WGS) entry which is preliminary data.</text>
</comment>
<evidence type="ECO:0000256" key="2">
    <source>
        <dbReference type="ARBA" id="ARBA00022734"/>
    </source>
</evidence>